<accession>A0A7L8AF57</accession>
<evidence type="ECO:0000313" key="2">
    <source>
        <dbReference type="Proteomes" id="UP000516764"/>
    </source>
</evidence>
<organism evidence="1 2">
    <name type="scientific">Polaribacter haliotis</name>
    <dbReference type="NCBI Taxonomy" id="1888915"/>
    <lineage>
        <taxon>Bacteria</taxon>
        <taxon>Pseudomonadati</taxon>
        <taxon>Bacteroidota</taxon>
        <taxon>Flavobacteriia</taxon>
        <taxon>Flavobacteriales</taxon>
        <taxon>Flavobacteriaceae</taxon>
    </lineage>
</organism>
<dbReference type="RefSeq" id="WP_088354296.1">
    <property type="nucleotide sequence ID" value="NZ_CP061813.1"/>
</dbReference>
<keyword evidence="2" id="KW-1185">Reference proteome</keyword>
<proteinExistence type="predicted"/>
<name>A0A7L8AF57_9FLAO</name>
<dbReference type="Proteomes" id="UP000516764">
    <property type="component" value="Chromosome"/>
</dbReference>
<sequence length="82" mass="9965">MQQSPEQFKQIIEAKVLPIAQQLGTRQGFFEYWFKILPRCKSHKAAFDLTNLLYLKIFKEQKYTSFDSFRNQKNTYLKKIRR</sequence>
<reference evidence="1 2" key="1">
    <citation type="journal article" date="2016" name="Int. J. Syst. Evol. Microbiol.">
        <title>Polaribacter haliotis sp. nov., isolated from the gut of abalone Haliotis discus hannai.</title>
        <authorList>
            <person name="Kim Y.O."/>
            <person name="Park I.S."/>
            <person name="Park S."/>
            <person name="Nam B.H."/>
            <person name="Park J.M."/>
            <person name="Kim D.G."/>
            <person name="Yoon J.H."/>
        </authorList>
    </citation>
    <scope>NUCLEOTIDE SEQUENCE [LARGE SCALE GENOMIC DNA]</scope>
    <source>
        <strain evidence="1 2">KCTC 52418</strain>
    </source>
</reference>
<dbReference type="OrthoDB" id="1451250at2"/>
<protein>
    <submittedName>
        <fullName evidence="1">Uncharacterized protein</fullName>
    </submittedName>
</protein>
<evidence type="ECO:0000313" key="1">
    <source>
        <dbReference type="EMBL" id="QOD60645.1"/>
    </source>
</evidence>
<dbReference type="AlphaFoldDB" id="A0A7L8AF57"/>
<dbReference type="KEGG" id="phal:H9I45_15095"/>
<dbReference type="EMBL" id="CP061813">
    <property type="protein sequence ID" value="QOD60645.1"/>
    <property type="molecule type" value="Genomic_DNA"/>
</dbReference>
<gene>
    <name evidence="1" type="ORF">H9I45_15095</name>
</gene>